<feature type="repeat" description="ANK" evidence="8">
    <location>
        <begin position="405"/>
        <end position="427"/>
    </location>
</feature>
<evidence type="ECO:0008006" key="13">
    <source>
        <dbReference type="Google" id="ProtNLM"/>
    </source>
</evidence>
<evidence type="ECO:0000256" key="10">
    <source>
        <dbReference type="SAM" id="Phobius"/>
    </source>
</evidence>
<feature type="transmembrane region" description="Helical" evidence="10">
    <location>
        <begin position="797"/>
        <end position="818"/>
    </location>
</feature>
<dbReference type="PANTHER" id="PTHR47143">
    <property type="entry name" value="TRANSIENT RECEPTOR POTENTIAL CATION CHANNEL PROTEIN PAINLESS"/>
    <property type="match status" value="1"/>
</dbReference>
<dbReference type="Gene3D" id="1.25.40.20">
    <property type="entry name" value="Ankyrin repeat-containing domain"/>
    <property type="match status" value="3"/>
</dbReference>
<accession>A0A814IQN9</accession>
<feature type="compositionally biased region" description="Basic and acidic residues" evidence="9">
    <location>
        <begin position="1203"/>
        <end position="1214"/>
    </location>
</feature>
<feature type="transmembrane region" description="Helical" evidence="10">
    <location>
        <begin position="1104"/>
        <end position="1128"/>
    </location>
</feature>
<feature type="transmembrane region" description="Helical" evidence="10">
    <location>
        <begin position="1063"/>
        <end position="1084"/>
    </location>
</feature>
<dbReference type="EMBL" id="CAJNOT010000580">
    <property type="protein sequence ID" value="CAF1026863.1"/>
    <property type="molecule type" value="Genomic_DNA"/>
</dbReference>
<comment type="caution">
    <text evidence="11">The sequence shown here is derived from an EMBL/GenBank/DDBJ whole genome shotgun (WGS) entry which is preliminary data.</text>
</comment>
<dbReference type="SUPFAM" id="SSF48403">
    <property type="entry name" value="Ankyrin repeat"/>
    <property type="match status" value="2"/>
</dbReference>
<feature type="region of interest" description="Disordered" evidence="9">
    <location>
        <begin position="1188"/>
        <end position="1220"/>
    </location>
</feature>
<reference evidence="11" key="1">
    <citation type="submission" date="2021-02" db="EMBL/GenBank/DDBJ databases">
        <authorList>
            <person name="Nowell W R."/>
        </authorList>
    </citation>
    <scope>NUCLEOTIDE SEQUENCE</scope>
</reference>
<gene>
    <name evidence="11" type="ORF">ZHD862_LOCUS13832</name>
</gene>
<keyword evidence="10" id="KW-0812">Transmembrane</keyword>
<feature type="repeat" description="ANK" evidence="8">
    <location>
        <begin position="557"/>
        <end position="579"/>
    </location>
</feature>
<evidence type="ECO:0000313" key="11">
    <source>
        <dbReference type="EMBL" id="CAF1026863.1"/>
    </source>
</evidence>
<feature type="repeat" description="ANK" evidence="8">
    <location>
        <begin position="225"/>
        <end position="257"/>
    </location>
</feature>
<dbReference type="PROSITE" id="PS50297">
    <property type="entry name" value="ANK_REP_REGION"/>
    <property type="match status" value="3"/>
</dbReference>
<evidence type="ECO:0000256" key="9">
    <source>
        <dbReference type="SAM" id="MobiDB-lite"/>
    </source>
</evidence>
<feature type="transmembrane region" description="Helical" evidence="10">
    <location>
        <begin position="933"/>
        <end position="957"/>
    </location>
</feature>
<dbReference type="GO" id="GO:1902495">
    <property type="term" value="C:transmembrane transporter complex"/>
    <property type="evidence" value="ECO:0007669"/>
    <property type="project" value="TreeGrafter"/>
</dbReference>
<evidence type="ECO:0000256" key="8">
    <source>
        <dbReference type="PROSITE-ProRule" id="PRU00023"/>
    </source>
</evidence>
<feature type="compositionally biased region" description="Basic and acidic residues" evidence="9">
    <location>
        <begin position="165"/>
        <end position="184"/>
    </location>
</feature>
<evidence type="ECO:0000256" key="7">
    <source>
        <dbReference type="ARBA" id="ARBA00023303"/>
    </source>
</evidence>
<evidence type="ECO:0000256" key="5">
    <source>
        <dbReference type="ARBA" id="ARBA00023065"/>
    </source>
</evidence>
<name>A0A814IQN9_9BILA</name>
<evidence type="ECO:0000256" key="3">
    <source>
        <dbReference type="ARBA" id="ARBA00022737"/>
    </source>
</evidence>
<organism evidence="11 12">
    <name type="scientific">Rotaria sordida</name>
    <dbReference type="NCBI Taxonomy" id="392033"/>
    <lineage>
        <taxon>Eukaryota</taxon>
        <taxon>Metazoa</taxon>
        <taxon>Spiralia</taxon>
        <taxon>Gnathifera</taxon>
        <taxon>Rotifera</taxon>
        <taxon>Eurotatoria</taxon>
        <taxon>Bdelloidea</taxon>
        <taxon>Philodinida</taxon>
        <taxon>Philodinidae</taxon>
        <taxon>Rotaria</taxon>
    </lineage>
</organism>
<dbReference type="GO" id="GO:0022857">
    <property type="term" value="F:transmembrane transporter activity"/>
    <property type="evidence" value="ECO:0007669"/>
    <property type="project" value="TreeGrafter"/>
</dbReference>
<dbReference type="GO" id="GO:0034220">
    <property type="term" value="P:monoatomic ion transmembrane transport"/>
    <property type="evidence" value="ECO:0007669"/>
    <property type="project" value="UniProtKB-KW"/>
</dbReference>
<evidence type="ECO:0000256" key="6">
    <source>
        <dbReference type="ARBA" id="ARBA00023180"/>
    </source>
</evidence>
<feature type="transmembrane region" description="Helical" evidence="10">
    <location>
        <begin position="969"/>
        <end position="987"/>
    </location>
</feature>
<proteinExistence type="predicted"/>
<evidence type="ECO:0000256" key="2">
    <source>
        <dbReference type="ARBA" id="ARBA00022606"/>
    </source>
</evidence>
<dbReference type="Pfam" id="PF00023">
    <property type="entry name" value="Ank"/>
    <property type="match status" value="1"/>
</dbReference>
<evidence type="ECO:0000313" key="12">
    <source>
        <dbReference type="Proteomes" id="UP000663864"/>
    </source>
</evidence>
<dbReference type="InterPro" id="IPR036770">
    <property type="entry name" value="Ankyrin_rpt-contain_sf"/>
</dbReference>
<keyword evidence="2" id="KW-0716">Sensory transduction</keyword>
<dbReference type="SMART" id="SM00248">
    <property type="entry name" value="ANK"/>
    <property type="match status" value="10"/>
</dbReference>
<dbReference type="InterPro" id="IPR052076">
    <property type="entry name" value="TRP_cation_channel"/>
</dbReference>
<dbReference type="PROSITE" id="PS50088">
    <property type="entry name" value="ANK_REPEAT"/>
    <property type="match status" value="3"/>
</dbReference>
<protein>
    <recommendedName>
        <fullName evidence="13">Transient receptor potential cation channel subfamily A member 1</fullName>
    </recommendedName>
</protein>
<keyword evidence="1" id="KW-0813">Transport</keyword>
<feature type="transmembrane region" description="Helical" evidence="10">
    <location>
        <begin position="1027"/>
        <end position="1051"/>
    </location>
</feature>
<keyword evidence="5" id="KW-0406">Ion transport</keyword>
<feature type="region of interest" description="Disordered" evidence="9">
    <location>
        <begin position="165"/>
        <end position="189"/>
    </location>
</feature>
<dbReference type="AlphaFoldDB" id="A0A814IQN9"/>
<keyword evidence="3" id="KW-0677">Repeat</keyword>
<keyword evidence="10" id="KW-1133">Transmembrane helix</keyword>
<dbReference type="Proteomes" id="UP000663864">
    <property type="component" value="Unassembled WGS sequence"/>
</dbReference>
<keyword evidence="6" id="KW-0325">Glycoprotein</keyword>
<keyword evidence="7" id="KW-0407">Ion channel</keyword>
<dbReference type="PANTHER" id="PTHR47143:SF1">
    <property type="entry name" value="ION_TRANS DOMAIN-CONTAINING PROTEIN"/>
    <property type="match status" value="1"/>
</dbReference>
<keyword evidence="4 8" id="KW-0040">ANK repeat</keyword>
<keyword evidence="10" id="KW-0472">Membrane</keyword>
<sequence>MIDFLIAPEPLNKLIWRFDNKNLALSSSIVLDDVDRENHEHFQSNSSSIVNSCGTGENVNIAERYLLEAIRASANEVEEKWNQFIQRIEYDHYTHSQIKKIIHNLDRKKQYSALHYAVWHNNIFLVEKLLEKKSKFSSDVNILSGYGEHVLHIVAQSKAIWTMDKSREEEKQESANKSRERRAEASPIRRMTNSQIEPEKQLSNIPKVLRLLLPLCKKVDHRDNEKRTPLHVAVLYNQLIYVDILLQSGADISAKSILHHNVFHYVALSLCSSEDKDKMFDRLINSPKLSPSLLTTKNLEGLTPLSMAIGYGTPHIINTIVSRIDTSLFQNELSMCIDMLAKRSKILPTAILERFLLSYHRPQESATLFHIICHYDNPELLKYILDYTQNRTHNLDKLLKQTDEHGYTPLLTAVYYGHKSMVEILLDCKVEYLHIMTHDKKNILHLIAQRQHEHVFKILNEKLNANDFSILMSPQPLQATPLHEISKTNNVLLCDSILKSYKEDKLQLFKHQNIYGRTIFHEACEYGRLEMIKYLTSDNLIKDEQIKIELLAIGDDEKRTCLHLAAAEGHADVVAYLLQTHLININALTEKFEAAFHYACANGYRSVVIELLANECNTLIRNAQLYNGLELAILNHNEDVARLLLLEFYDWRPMLQNAQFIWDSPADAYDTPFRKLIRYMPELALDVIDQQFTRTSGFENMTVDKQIYDYEFLEDQLTVKHWYSKVVTSDITSDGALVKCCGIFKYRTEYEPYTGDSYTLVRNHPLFIISDSDNQSLMEHSFCQTLRAKKYSEFGQYLLVLSFILYVLYLCAYTAIILRTKHPQYFYSLVNETSINNDVCESVANRLTSYNIREAFKDNTFKNLKIGIYTFLCLFITKNCILILTLFPRLFRKGSYYLEAAALILAFICVLDHTDWLDLLLIRCPTQYQIGAVALLLSWLNFLVYIRCIPIIGIYVVMLEVISKKFVRFLPVLLVIISGFGFTYYALLQNQEVYSTPLLSLIKTSLIMFEMNFDDRIYKESEGGINYYPVTFVLFILTGYVMTVFVINLLIGIHIFNKFSYDFIDIFIYFLILGLAVGEIPTLVQQGTLLQSRIYYDTLSDYEILRLQIRSVILWIISHICCCCSSSFKYKIYRLVDRSFLHQRPILFQIHDRKKHNLPKRIGHYIKKNILNEQIQESVDEEVKEQYEKRKKTKIQRADDDENREKKELADLQNKKKLRS</sequence>
<evidence type="ECO:0000256" key="1">
    <source>
        <dbReference type="ARBA" id="ARBA00022448"/>
    </source>
</evidence>
<dbReference type="Pfam" id="PF12796">
    <property type="entry name" value="Ank_2"/>
    <property type="match status" value="2"/>
</dbReference>
<evidence type="ECO:0000256" key="4">
    <source>
        <dbReference type="ARBA" id="ARBA00023043"/>
    </source>
</evidence>
<feature type="transmembrane region" description="Helical" evidence="10">
    <location>
        <begin position="866"/>
        <end position="887"/>
    </location>
</feature>
<dbReference type="InterPro" id="IPR002110">
    <property type="entry name" value="Ankyrin_rpt"/>
</dbReference>